<dbReference type="EMBL" id="AP014685">
    <property type="protein sequence ID" value="BAR58242.1"/>
    <property type="molecule type" value="Genomic_DNA"/>
</dbReference>
<sequence length="85" mass="9673">MMNAERKEIRQRLALLERASALFDRFGVSVPLAIAFLNHWPTEIKSYQDLVTTDAWKIFLSCALYELAAFALRRAVKFATADLAP</sequence>
<gene>
    <name evidence="1" type="ORF">NK6_5083</name>
</gene>
<organism evidence="1 2">
    <name type="scientific">Bradyrhizobium diazoefficiens</name>
    <dbReference type="NCBI Taxonomy" id="1355477"/>
    <lineage>
        <taxon>Bacteria</taxon>
        <taxon>Pseudomonadati</taxon>
        <taxon>Pseudomonadota</taxon>
        <taxon>Alphaproteobacteria</taxon>
        <taxon>Hyphomicrobiales</taxon>
        <taxon>Nitrobacteraceae</taxon>
        <taxon>Bradyrhizobium</taxon>
    </lineage>
</organism>
<reference evidence="1 2" key="1">
    <citation type="submission" date="2014-11" db="EMBL/GenBank/DDBJ databases">
        <title>Symbiosis island explosion on the genome of extra-slow-growing strains of soybean bradyrhizobia with massive insertion sequences.</title>
        <authorList>
            <person name="Iida T."/>
            <person name="Minamisawa K."/>
        </authorList>
    </citation>
    <scope>NUCLEOTIDE SEQUENCE [LARGE SCALE GENOMIC DNA]</scope>
    <source>
        <strain evidence="1 2">NK6</strain>
    </source>
</reference>
<proteinExistence type="predicted"/>
<name>A0A0E4BRD0_9BRAD</name>
<evidence type="ECO:0000313" key="2">
    <source>
        <dbReference type="Proteomes" id="UP000063308"/>
    </source>
</evidence>
<dbReference type="AlphaFoldDB" id="A0A0E4BRD0"/>
<evidence type="ECO:0000313" key="1">
    <source>
        <dbReference type="EMBL" id="BAR58242.1"/>
    </source>
</evidence>
<dbReference type="Proteomes" id="UP000063308">
    <property type="component" value="Chromosome"/>
</dbReference>
<dbReference type="RefSeq" id="WP_028173003.1">
    <property type="nucleotide sequence ID" value="NZ_AJQI01000079.1"/>
</dbReference>
<protein>
    <submittedName>
        <fullName evidence="1">Uncharacterized protein</fullName>
    </submittedName>
</protein>
<accession>A0A0E4BRD0</accession>